<feature type="region of interest" description="Disordered" evidence="1">
    <location>
        <begin position="417"/>
        <end position="527"/>
    </location>
</feature>
<sequence length="944" mass="104942">MTRQPSDQYLDAPGQPANPLPIPTTQSVPQSAPPPQKSADQQASSSGHVYPTINATSCSSGQGQEDVFVPPPRLTYLDLLIMENSGFPSMAEFEIFLQLYQKSYYHMELAERKKLFQQVELLRRGMRHPQSVQALVEAQQSIQAGQPFLSLKHYANFSRNGYMLTSMISRCLNLTSFALQRAVFHAAIEASRNIDTPNIATISGKSCEDILTRGVKHWTAEDILKLETIVYIRPSEHHVNNPPSKVTSRTDFSYFSHEPPLHCPAPPVNNGMRIEPNDSALSLQQPWTYSQCLDYLAGRTINFMNSRDPEAFFFSLPSDDKLQGMTADQRAEFVRKHILEQDAKRTLSKSGNDWYPIHTKTSERSTEHTYDSLLPELDTTASISKGSLYIQETPVDHRNHGTHDICSIGGRHGFESPSNSGAFYEGRMGHGRKPPSSITADDGYCNSDLGDDDDSDWAPTRSDHRSSPSRSTKRVSFAASVTDIPGNLRGQENSIVPSDSLSFAESESENDQATTADNGSLSENMHDSQDCLWTTSATHVTSAIDVALASGGGNDNNVPIIPPCTFGSMRATRKRPWTRGRRVAQPRARRRGRDFDTLLDTLKKHHSQLSSPPNLKKPQGIQSREVLFPTWEGVPVHCGVSKIEYAPREDSMLAMQAELVSKNGPKNDHDLEASAHKPELLTTEQESKNQIELKRQEQATKLATYPFWGKGVQTKPVESSRISLGNAKTILKGPSKSYGLALKEARQSELGQLERVRKDMATKFDDLKKFADEFKMSTAVPSDIAFINHGEVPVAVWQNHSQDRANTCDEGPLRIAIKEDNLRRAKGAPFDESNVEVISVEEATCLLAAQKLAKELLTATNSANGTSPPIPASHQLNGFDHGVTATAYDQDRFIQATCSRVNSYKANHEISSFEQDNPMNAERRRCSERSRLRLRFNDLSGELF</sequence>
<feature type="region of interest" description="Disordered" evidence="1">
    <location>
        <begin position="1"/>
        <end position="65"/>
    </location>
</feature>
<dbReference type="AlphaFoldDB" id="A0A4S8RB01"/>
<dbReference type="Proteomes" id="UP000308671">
    <property type="component" value="Unassembled WGS sequence"/>
</dbReference>
<evidence type="ECO:0000313" key="3">
    <source>
        <dbReference type="Proteomes" id="UP000308671"/>
    </source>
</evidence>
<evidence type="ECO:0000256" key="1">
    <source>
        <dbReference type="SAM" id="MobiDB-lite"/>
    </source>
</evidence>
<dbReference type="EMBL" id="PQXL01000108">
    <property type="protein sequence ID" value="THV51519.1"/>
    <property type="molecule type" value="Genomic_DNA"/>
</dbReference>
<protein>
    <submittedName>
        <fullName evidence="2">Uncharacterized protein</fullName>
    </submittedName>
</protein>
<proteinExistence type="predicted"/>
<organism evidence="2 3">
    <name type="scientific">Botrytis galanthina</name>
    <dbReference type="NCBI Taxonomy" id="278940"/>
    <lineage>
        <taxon>Eukaryota</taxon>
        <taxon>Fungi</taxon>
        <taxon>Dikarya</taxon>
        <taxon>Ascomycota</taxon>
        <taxon>Pezizomycotina</taxon>
        <taxon>Leotiomycetes</taxon>
        <taxon>Helotiales</taxon>
        <taxon>Sclerotiniaceae</taxon>
        <taxon>Botrytis</taxon>
    </lineage>
</organism>
<dbReference type="OrthoDB" id="3536280at2759"/>
<keyword evidence="3" id="KW-1185">Reference proteome</keyword>
<evidence type="ECO:0000313" key="2">
    <source>
        <dbReference type="EMBL" id="THV51519.1"/>
    </source>
</evidence>
<reference evidence="2 3" key="1">
    <citation type="submission" date="2017-12" db="EMBL/GenBank/DDBJ databases">
        <title>Comparative genomics of Botrytis spp.</title>
        <authorList>
            <person name="Valero-Jimenez C.A."/>
            <person name="Tapia P."/>
            <person name="Veloso J."/>
            <person name="Silva-Moreno E."/>
            <person name="Staats M."/>
            <person name="Valdes J.H."/>
            <person name="Van Kan J.A.L."/>
        </authorList>
    </citation>
    <scope>NUCLEOTIDE SEQUENCE [LARGE SCALE GENOMIC DNA]</scope>
    <source>
        <strain evidence="2 3">MUCL435</strain>
    </source>
</reference>
<feature type="compositionally biased region" description="Polar residues" evidence="1">
    <location>
        <begin position="490"/>
        <end position="523"/>
    </location>
</feature>
<comment type="caution">
    <text evidence="2">The sequence shown here is derived from an EMBL/GenBank/DDBJ whole genome shotgun (WGS) entry which is preliminary data.</text>
</comment>
<accession>A0A4S8RB01</accession>
<feature type="compositionally biased region" description="Polar residues" evidence="1">
    <location>
        <begin position="38"/>
        <end position="63"/>
    </location>
</feature>
<name>A0A4S8RB01_9HELO</name>
<gene>
    <name evidence="2" type="ORF">BGAL_0108g00150</name>
</gene>